<accession>A0A151MTU8</accession>
<sequence>MKAHVSLNQLVTMMPPDLLPNHRAWQAEEANDLSKKEFTALIRKESKIDRENNQTKKSRKWHSNKFTVQ</sequence>
<dbReference type="EMBL" id="AKHW03005050">
    <property type="protein sequence ID" value="KYO27933.1"/>
    <property type="molecule type" value="Genomic_DNA"/>
</dbReference>
<name>A0A151MTU8_ALLMI</name>
<organism evidence="2 3">
    <name type="scientific">Alligator mississippiensis</name>
    <name type="common">American alligator</name>
    <dbReference type="NCBI Taxonomy" id="8496"/>
    <lineage>
        <taxon>Eukaryota</taxon>
        <taxon>Metazoa</taxon>
        <taxon>Chordata</taxon>
        <taxon>Craniata</taxon>
        <taxon>Vertebrata</taxon>
        <taxon>Euteleostomi</taxon>
        <taxon>Archelosauria</taxon>
        <taxon>Archosauria</taxon>
        <taxon>Crocodylia</taxon>
        <taxon>Alligatoridae</taxon>
        <taxon>Alligatorinae</taxon>
        <taxon>Alligator</taxon>
    </lineage>
</organism>
<evidence type="ECO:0000313" key="2">
    <source>
        <dbReference type="EMBL" id="KYO27933.1"/>
    </source>
</evidence>
<protein>
    <submittedName>
        <fullName evidence="2">Uncharacterized protein</fullName>
    </submittedName>
</protein>
<reference evidence="2 3" key="1">
    <citation type="journal article" date="2012" name="Genome Biol.">
        <title>Sequencing three crocodilian genomes to illuminate the evolution of archosaurs and amniotes.</title>
        <authorList>
            <person name="St John J.A."/>
            <person name="Braun E.L."/>
            <person name="Isberg S.R."/>
            <person name="Miles L.G."/>
            <person name="Chong A.Y."/>
            <person name="Gongora J."/>
            <person name="Dalzell P."/>
            <person name="Moran C."/>
            <person name="Bed'hom B."/>
            <person name="Abzhanov A."/>
            <person name="Burgess S.C."/>
            <person name="Cooksey A.M."/>
            <person name="Castoe T.A."/>
            <person name="Crawford N.G."/>
            <person name="Densmore L.D."/>
            <person name="Drew J.C."/>
            <person name="Edwards S.V."/>
            <person name="Faircloth B.C."/>
            <person name="Fujita M.K."/>
            <person name="Greenwold M.J."/>
            <person name="Hoffmann F.G."/>
            <person name="Howard J.M."/>
            <person name="Iguchi T."/>
            <person name="Janes D.E."/>
            <person name="Khan S.Y."/>
            <person name="Kohno S."/>
            <person name="de Koning A.J."/>
            <person name="Lance S.L."/>
            <person name="McCarthy F.M."/>
            <person name="McCormack J.E."/>
            <person name="Merchant M.E."/>
            <person name="Peterson D.G."/>
            <person name="Pollock D.D."/>
            <person name="Pourmand N."/>
            <person name="Raney B.J."/>
            <person name="Roessler K.A."/>
            <person name="Sanford J.R."/>
            <person name="Sawyer R.H."/>
            <person name="Schmidt C.J."/>
            <person name="Triplett E.W."/>
            <person name="Tuberville T.D."/>
            <person name="Venegas-Anaya M."/>
            <person name="Howard J.T."/>
            <person name="Jarvis E.D."/>
            <person name="Guillette L.J.Jr."/>
            <person name="Glenn T.C."/>
            <person name="Green R.E."/>
            <person name="Ray D.A."/>
        </authorList>
    </citation>
    <scope>NUCLEOTIDE SEQUENCE [LARGE SCALE GENOMIC DNA]</scope>
    <source>
        <strain evidence="2">KSC_2009_1</strain>
    </source>
</reference>
<gene>
    <name evidence="2" type="ORF">Y1Q_0014143</name>
</gene>
<keyword evidence="3" id="KW-1185">Reference proteome</keyword>
<evidence type="ECO:0000313" key="3">
    <source>
        <dbReference type="Proteomes" id="UP000050525"/>
    </source>
</evidence>
<proteinExistence type="predicted"/>
<dbReference type="Proteomes" id="UP000050525">
    <property type="component" value="Unassembled WGS sequence"/>
</dbReference>
<comment type="caution">
    <text evidence="2">The sequence shown here is derived from an EMBL/GenBank/DDBJ whole genome shotgun (WGS) entry which is preliminary data.</text>
</comment>
<feature type="region of interest" description="Disordered" evidence="1">
    <location>
        <begin position="48"/>
        <end position="69"/>
    </location>
</feature>
<evidence type="ECO:0000256" key="1">
    <source>
        <dbReference type="SAM" id="MobiDB-lite"/>
    </source>
</evidence>
<dbReference type="AlphaFoldDB" id="A0A151MTU8"/>